<sequence length="131" mass="14265">INFEKLCLVNGLGHEQEQTPQQPIYYHSEGYDPIEINVEKKKRNNEMNPRPHMTNNGPMGDRSRTAGTRSLSNSGGNGGMMRQGNNGGNNMMRGGSRSQGFNRGGMDNRGPPPNRGNSTTGGGGNNNYGRR</sequence>
<dbReference type="EnsemblMetazoa" id="MESCA001938-RA">
    <property type="protein sequence ID" value="MESCA001938-PA"/>
    <property type="gene ID" value="MESCA001938"/>
</dbReference>
<feature type="compositionally biased region" description="Low complexity" evidence="1">
    <location>
        <begin position="88"/>
        <end position="98"/>
    </location>
</feature>
<evidence type="ECO:0000256" key="1">
    <source>
        <dbReference type="SAM" id="MobiDB-lite"/>
    </source>
</evidence>
<reference evidence="2" key="2">
    <citation type="submission" date="2015-06" db="UniProtKB">
        <authorList>
            <consortium name="EnsemblMetazoa"/>
        </authorList>
    </citation>
    <scope>IDENTIFICATION</scope>
</reference>
<organism evidence="2 3">
    <name type="scientific">Megaselia scalaris</name>
    <name type="common">Humpbacked fly</name>
    <name type="synonym">Phora scalaris</name>
    <dbReference type="NCBI Taxonomy" id="36166"/>
    <lineage>
        <taxon>Eukaryota</taxon>
        <taxon>Metazoa</taxon>
        <taxon>Ecdysozoa</taxon>
        <taxon>Arthropoda</taxon>
        <taxon>Hexapoda</taxon>
        <taxon>Insecta</taxon>
        <taxon>Pterygota</taxon>
        <taxon>Neoptera</taxon>
        <taxon>Endopterygota</taxon>
        <taxon>Diptera</taxon>
        <taxon>Brachycera</taxon>
        <taxon>Muscomorpha</taxon>
        <taxon>Platypezoidea</taxon>
        <taxon>Phoridae</taxon>
        <taxon>Megaseliini</taxon>
        <taxon>Megaselia</taxon>
    </lineage>
</organism>
<evidence type="ECO:0000313" key="3">
    <source>
        <dbReference type="Proteomes" id="UP000015102"/>
    </source>
</evidence>
<dbReference type="Proteomes" id="UP000015102">
    <property type="component" value="Unassembled WGS sequence"/>
</dbReference>
<accession>T1GF10</accession>
<feature type="region of interest" description="Disordered" evidence="1">
    <location>
        <begin position="41"/>
        <end position="131"/>
    </location>
</feature>
<proteinExistence type="predicted"/>
<dbReference type="EMBL" id="CAQQ02084881">
    <property type="status" value="NOT_ANNOTATED_CDS"/>
    <property type="molecule type" value="Genomic_DNA"/>
</dbReference>
<feature type="compositionally biased region" description="Gly residues" evidence="1">
    <location>
        <begin position="75"/>
        <end position="87"/>
    </location>
</feature>
<name>T1GF10_MEGSC</name>
<dbReference type="EMBL" id="CAQQ02084882">
    <property type="status" value="NOT_ANNOTATED_CDS"/>
    <property type="molecule type" value="Genomic_DNA"/>
</dbReference>
<dbReference type="HOGENOM" id="CLU_1932813_0_0_1"/>
<reference evidence="3" key="1">
    <citation type="submission" date="2013-02" db="EMBL/GenBank/DDBJ databases">
        <authorList>
            <person name="Hughes D."/>
        </authorList>
    </citation>
    <scope>NUCLEOTIDE SEQUENCE</scope>
    <source>
        <strain>Durham</strain>
        <strain evidence="3">NC isolate 2 -- Noor lab</strain>
    </source>
</reference>
<protein>
    <submittedName>
        <fullName evidence="2">Uncharacterized protein</fullName>
    </submittedName>
</protein>
<keyword evidence="3" id="KW-1185">Reference proteome</keyword>
<evidence type="ECO:0000313" key="2">
    <source>
        <dbReference type="EnsemblMetazoa" id="MESCA001938-PA"/>
    </source>
</evidence>
<dbReference type="AlphaFoldDB" id="T1GF10"/>
<feature type="compositionally biased region" description="Gly residues" evidence="1">
    <location>
        <begin position="119"/>
        <end position="131"/>
    </location>
</feature>